<feature type="binding site" evidence="8">
    <location>
        <position position="70"/>
    </location>
    <ligand>
        <name>GTP</name>
        <dbReference type="ChEBI" id="CHEBI:37565"/>
    </ligand>
</feature>
<dbReference type="Pfam" id="PF12804">
    <property type="entry name" value="NTP_transf_3"/>
    <property type="match status" value="1"/>
</dbReference>
<dbReference type="EC" id="2.7.7.77" evidence="8"/>
<proteinExistence type="inferred from homology"/>
<evidence type="ECO:0000313" key="11">
    <source>
        <dbReference type="Proteomes" id="UP001597214"/>
    </source>
</evidence>
<name>A0ABW4LVC0_9BACI</name>
<dbReference type="Gene3D" id="3.90.550.10">
    <property type="entry name" value="Spore Coat Polysaccharide Biosynthesis Protein SpsA, Chain A"/>
    <property type="match status" value="1"/>
</dbReference>
<dbReference type="InterPro" id="IPR029044">
    <property type="entry name" value="Nucleotide-diphossugar_trans"/>
</dbReference>
<keyword evidence="6 8" id="KW-0342">GTP-binding</keyword>
<dbReference type="GO" id="GO:0016779">
    <property type="term" value="F:nucleotidyltransferase activity"/>
    <property type="evidence" value="ECO:0007669"/>
    <property type="project" value="UniProtKB-KW"/>
</dbReference>
<comment type="domain">
    <text evidence="8">The N-terminal domain determines nucleotide recognition and specific binding, while the C-terminal domain determines the specific binding to the target protein.</text>
</comment>
<dbReference type="InterPro" id="IPR013482">
    <property type="entry name" value="Molybde_CF_guanTrfase"/>
</dbReference>
<comment type="cofactor">
    <cofactor evidence="8">
        <name>Mg(2+)</name>
        <dbReference type="ChEBI" id="CHEBI:18420"/>
    </cofactor>
</comment>
<accession>A0ABW4LVC0</accession>
<dbReference type="EMBL" id="JBHUEM010000045">
    <property type="protein sequence ID" value="MFD1738416.1"/>
    <property type="molecule type" value="Genomic_DNA"/>
</dbReference>
<evidence type="ECO:0000256" key="8">
    <source>
        <dbReference type="HAMAP-Rule" id="MF_00316"/>
    </source>
</evidence>
<dbReference type="CDD" id="cd02503">
    <property type="entry name" value="MobA"/>
    <property type="match status" value="1"/>
</dbReference>
<evidence type="ECO:0000256" key="6">
    <source>
        <dbReference type="ARBA" id="ARBA00023134"/>
    </source>
</evidence>
<evidence type="ECO:0000313" key="10">
    <source>
        <dbReference type="EMBL" id="MFD1738416.1"/>
    </source>
</evidence>
<evidence type="ECO:0000256" key="7">
    <source>
        <dbReference type="ARBA" id="ARBA00023150"/>
    </source>
</evidence>
<evidence type="ECO:0000256" key="3">
    <source>
        <dbReference type="ARBA" id="ARBA00022723"/>
    </source>
</evidence>
<feature type="binding site" evidence="8">
    <location>
        <position position="22"/>
    </location>
    <ligand>
        <name>GTP</name>
        <dbReference type="ChEBI" id="CHEBI:37565"/>
    </ligand>
</feature>
<comment type="catalytic activity">
    <reaction evidence="8">
        <text>Mo-molybdopterin + GTP + H(+) = Mo-molybdopterin guanine dinucleotide + diphosphate</text>
        <dbReference type="Rhea" id="RHEA:34243"/>
        <dbReference type="ChEBI" id="CHEBI:15378"/>
        <dbReference type="ChEBI" id="CHEBI:33019"/>
        <dbReference type="ChEBI" id="CHEBI:37565"/>
        <dbReference type="ChEBI" id="CHEBI:71302"/>
        <dbReference type="ChEBI" id="CHEBI:71310"/>
        <dbReference type="EC" id="2.7.7.77"/>
    </reaction>
</comment>
<evidence type="ECO:0000256" key="2">
    <source>
        <dbReference type="ARBA" id="ARBA00022679"/>
    </source>
</evidence>
<reference evidence="11" key="1">
    <citation type="journal article" date="2019" name="Int. J. Syst. Evol. Microbiol.">
        <title>The Global Catalogue of Microorganisms (GCM) 10K type strain sequencing project: providing services to taxonomists for standard genome sequencing and annotation.</title>
        <authorList>
            <consortium name="The Broad Institute Genomics Platform"/>
            <consortium name="The Broad Institute Genome Sequencing Center for Infectious Disease"/>
            <person name="Wu L."/>
            <person name="Ma J."/>
        </authorList>
    </citation>
    <scope>NUCLEOTIDE SEQUENCE [LARGE SCALE GENOMIC DNA]</scope>
    <source>
        <strain evidence="11">CCUG 49339</strain>
    </source>
</reference>
<organism evidence="10 11">
    <name type="scientific">Bacillus salitolerans</name>
    <dbReference type="NCBI Taxonomy" id="1437434"/>
    <lineage>
        <taxon>Bacteria</taxon>
        <taxon>Bacillati</taxon>
        <taxon>Bacillota</taxon>
        <taxon>Bacilli</taxon>
        <taxon>Bacillales</taxon>
        <taxon>Bacillaceae</taxon>
        <taxon>Bacillus</taxon>
    </lineage>
</organism>
<keyword evidence="5 8" id="KW-0460">Magnesium</keyword>
<keyword evidence="10" id="KW-0548">Nucleotidyltransferase</keyword>
<comment type="caution">
    <text evidence="10">The sequence shown here is derived from an EMBL/GenBank/DDBJ whole genome shotgun (WGS) entry which is preliminary data.</text>
</comment>
<keyword evidence="7 8" id="KW-0501">Molybdenum cofactor biosynthesis</keyword>
<keyword evidence="11" id="KW-1185">Reference proteome</keyword>
<dbReference type="Proteomes" id="UP001597214">
    <property type="component" value="Unassembled WGS sequence"/>
</dbReference>
<evidence type="ECO:0000256" key="5">
    <source>
        <dbReference type="ARBA" id="ARBA00022842"/>
    </source>
</evidence>
<feature type="binding site" evidence="8">
    <location>
        <position position="101"/>
    </location>
    <ligand>
        <name>Mg(2+)</name>
        <dbReference type="ChEBI" id="CHEBI:18420"/>
    </ligand>
</feature>
<keyword evidence="1 8" id="KW-0963">Cytoplasm</keyword>
<dbReference type="PANTHER" id="PTHR19136:SF81">
    <property type="entry name" value="MOLYBDENUM COFACTOR GUANYLYLTRANSFERASE"/>
    <property type="match status" value="1"/>
</dbReference>
<gene>
    <name evidence="8" type="primary">mobA</name>
    <name evidence="10" type="ORF">ACFSCX_17985</name>
</gene>
<feature type="binding site" evidence="8">
    <location>
        <position position="101"/>
    </location>
    <ligand>
        <name>GTP</name>
        <dbReference type="ChEBI" id="CHEBI:37565"/>
    </ligand>
</feature>
<dbReference type="HAMAP" id="MF_00316">
    <property type="entry name" value="MobA"/>
    <property type="match status" value="1"/>
</dbReference>
<protein>
    <recommendedName>
        <fullName evidence="8">Probable molybdenum cofactor guanylyltransferase</fullName>
        <shortName evidence="8">MoCo guanylyltransferase</shortName>
        <ecNumber evidence="8">2.7.7.77</ecNumber>
    </recommendedName>
    <alternativeName>
        <fullName evidence="8">GTP:molybdopterin guanylyltransferase</fullName>
    </alternativeName>
    <alternativeName>
        <fullName evidence="8">Mo-MPT guanylyltransferase</fullName>
    </alternativeName>
    <alternativeName>
        <fullName evidence="8">Molybdopterin guanylyltransferase</fullName>
    </alternativeName>
    <alternativeName>
        <fullName evidence="8">Molybdopterin-guanine dinucleotide synthase</fullName>
        <shortName evidence="8">MGD synthase</shortName>
    </alternativeName>
</protein>
<keyword evidence="3 8" id="KW-0479">Metal-binding</keyword>
<dbReference type="PANTHER" id="PTHR19136">
    <property type="entry name" value="MOLYBDENUM COFACTOR GUANYLYLTRANSFERASE"/>
    <property type="match status" value="1"/>
</dbReference>
<comment type="function">
    <text evidence="8">Transfers a GMP moiety from GTP to Mo-molybdopterin (Mo-MPT) cofactor (Moco or molybdenum cofactor) to form Mo-molybdopterin guanine dinucleotide (Mo-MGD) cofactor.</text>
</comment>
<evidence type="ECO:0000256" key="1">
    <source>
        <dbReference type="ARBA" id="ARBA00022490"/>
    </source>
</evidence>
<feature type="domain" description="MobA-like NTP transferase" evidence="9">
    <location>
        <begin position="7"/>
        <end position="157"/>
    </location>
</feature>
<keyword evidence="2 8" id="KW-0808">Transferase</keyword>
<dbReference type="SUPFAM" id="SSF53448">
    <property type="entry name" value="Nucleotide-diphospho-sugar transferases"/>
    <property type="match status" value="1"/>
</dbReference>
<sequence length="200" mass="22585">MNEKICGVILAGGESRRFGSPKAFALYEGKPFWRHSYHALRDVTSSQIIVSHPSLKVEFEQTTNLPVILDEETIRGKGPLAGIFSAMNSIEAEWYITLSCDVPKITSSIIETLLSYISSDFQATIPVIHGKMQPLIAVYHRSVFPLIKELLDNDIYRMTALLNQIDTLYLSEKDLKVDGIYFENINDKESLKDLVEKDNS</sequence>
<comment type="caution">
    <text evidence="8">Lacks conserved residue(s) required for the propagation of feature annotation.</text>
</comment>
<comment type="similarity">
    <text evidence="8">Belongs to the MobA family.</text>
</comment>
<dbReference type="InterPro" id="IPR025877">
    <property type="entry name" value="MobA-like_NTP_Trfase"/>
</dbReference>
<evidence type="ECO:0000259" key="9">
    <source>
        <dbReference type="Pfam" id="PF12804"/>
    </source>
</evidence>
<feature type="binding site" evidence="8">
    <location>
        <begin position="10"/>
        <end position="12"/>
    </location>
    <ligand>
        <name>GTP</name>
        <dbReference type="ChEBI" id="CHEBI:37565"/>
    </ligand>
</feature>
<keyword evidence="4 8" id="KW-0547">Nucleotide-binding</keyword>
<evidence type="ECO:0000256" key="4">
    <source>
        <dbReference type="ARBA" id="ARBA00022741"/>
    </source>
</evidence>
<dbReference type="RefSeq" id="WP_377929624.1">
    <property type="nucleotide sequence ID" value="NZ_JBHUEM010000045.1"/>
</dbReference>
<comment type="subcellular location">
    <subcellularLocation>
        <location evidence="8">Cytoplasm</location>
    </subcellularLocation>
</comment>